<dbReference type="InterPro" id="IPR001296">
    <property type="entry name" value="Glyco_trans_1"/>
</dbReference>
<sequence>MHVLMITQKVDSTDDVLGFTVDWISALAEHVEKLDVLTSYIGQYDLPENVTLYSFGKEKGYSKARRVLSFERHCIEAVRRDIDAVFAHMIPHYVIAGWPWFRPAGIPVTLWYAHSSVEWHLQVAHRLAARVVTATDGSFRLFSDKLSVLGHGIDTDTFAPDSSITDRQLALGVGRLDPVKRFETLVAAIEILENRGISAKLNIVGAPSGDEAYVRELYETVESQGLTDSVEFVGSVPHDEVVEKYQRAGVFLNDSSTGSLDKTEVEAMASGTPVISSNDSYVDMVHDSDLDASRLTFPSGDPEALADRIEVILKLDDEEYRSLCQRSREVACDRHDIQALMSELASVLGETCDSD</sequence>
<name>A0A830FVZ9_HALAR</name>
<dbReference type="Proteomes" id="UP000656367">
    <property type="component" value="Unassembled WGS sequence"/>
</dbReference>
<dbReference type="AlphaFoldDB" id="A0A830FVZ9"/>
<feature type="domain" description="Glycosyl transferase family 1" evidence="1">
    <location>
        <begin position="164"/>
        <end position="328"/>
    </location>
</feature>
<accession>A0A830FVZ9</accession>
<proteinExistence type="predicted"/>
<comment type="caution">
    <text evidence="2">The sequence shown here is derived from an EMBL/GenBank/DDBJ whole genome shotgun (WGS) entry which is preliminary data.</text>
</comment>
<dbReference type="Pfam" id="PF00534">
    <property type="entry name" value="Glycos_transf_1"/>
    <property type="match status" value="1"/>
</dbReference>
<dbReference type="PANTHER" id="PTHR12526">
    <property type="entry name" value="GLYCOSYLTRANSFERASE"/>
    <property type="match status" value="1"/>
</dbReference>
<reference evidence="2" key="1">
    <citation type="journal article" date="2014" name="Int. J. Syst. Evol. Microbiol.">
        <title>Complete genome sequence of Corynebacterium casei LMG S-19264T (=DSM 44701T), isolated from a smear-ripened cheese.</title>
        <authorList>
            <consortium name="US DOE Joint Genome Institute (JGI-PGF)"/>
            <person name="Walter F."/>
            <person name="Albersmeier A."/>
            <person name="Kalinowski J."/>
            <person name="Ruckert C."/>
        </authorList>
    </citation>
    <scope>NUCLEOTIDE SEQUENCE</scope>
    <source>
        <strain evidence="2">JCM 15759</strain>
    </source>
</reference>
<evidence type="ECO:0000313" key="3">
    <source>
        <dbReference type="Proteomes" id="UP000656367"/>
    </source>
</evidence>
<protein>
    <recommendedName>
        <fullName evidence="1">Glycosyl transferase family 1 domain-containing protein</fullName>
    </recommendedName>
</protein>
<evidence type="ECO:0000313" key="2">
    <source>
        <dbReference type="EMBL" id="GGM45116.1"/>
    </source>
</evidence>
<gene>
    <name evidence="2" type="ORF">GCM10009006_28170</name>
</gene>
<reference evidence="2" key="2">
    <citation type="submission" date="2020-09" db="EMBL/GenBank/DDBJ databases">
        <authorList>
            <person name="Sun Q."/>
            <person name="Ohkuma M."/>
        </authorList>
    </citation>
    <scope>NUCLEOTIDE SEQUENCE</scope>
    <source>
        <strain evidence="2">JCM 15759</strain>
    </source>
</reference>
<dbReference type="Gene3D" id="3.40.50.2000">
    <property type="entry name" value="Glycogen Phosphorylase B"/>
    <property type="match status" value="2"/>
</dbReference>
<dbReference type="SUPFAM" id="SSF53756">
    <property type="entry name" value="UDP-Glycosyltransferase/glycogen phosphorylase"/>
    <property type="match status" value="1"/>
</dbReference>
<dbReference type="EMBL" id="BMON01000002">
    <property type="protein sequence ID" value="GGM45116.1"/>
    <property type="molecule type" value="Genomic_DNA"/>
</dbReference>
<organism evidence="2 3">
    <name type="scientific">Haloarcula argentinensis</name>
    <dbReference type="NCBI Taxonomy" id="43776"/>
    <lineage>
        <taxon>Archaea</taxon>
        <taxon>Methanobacteriati</taxon>
        <taxon>Methanobacteriota</taxon>
        <taxon>Stenosarchaea group</taxon>
        <taxon>Halobacteria</taxon>
        <taxon>Halobacteriales</taxon>
        <taxon>Haloarculaceae</taxon>
        <taxon>Haloarcula</taxon>
    </lineage>
</organism>
<dbReference type="GO" id="GO:0016757">
    <property type="term" value="F:glycosyltransferase activity"/>
    <property type="evidence" value="ECO:0007669"/>
    <property type="project" value="InterPro"/>
</dbReference>
<dbReference type="CDD" id="cd03801">
    <property type="entry name" value="GT4_PimA-like"/>
    <property type="match status" value="1"/>
</dbReference>
<evidence type="ECO:0000259" key="1">
    <source>
        <dbReference type="Pfam" id="PF00534"/>
    </source>
</evidence>